<evidence type="ECO:0000256" key="1">
    <source>
        <dbReference type="SAM" id="MobiDB-lite"/>
    </source>
</evidence>
<dbReference type="EMBL" id="JBHLSV010000005">
    <property type="protein sequence ID" value="MFC0673506.1"/>
    <property type="molecule type" value="Genomic_DNA"/>
</dbReference>
<dbReference type="SUPFAM" id="SSF46955">
    <property type="entry name" value="Putative DNA-binding domain"/>
    <property type="match status" value="1"/>
</dbReference>
<evidence type="ECO:0000313" key="3">
    <source>
        <dbReference type="EMBL" id="MFC0673506.1"/>
    </source>
</evidence>
<dbReference type="Pfam" id="PF12728">
    <property type="entry name" value="HTH_17"/>
    <property type="match status" value="1"/>
</dbReference>
<evidence type="ECO:0000313" key="4">
    <source>
        <dbReference type="Proteomes" id="UP001589793"/>
    </source>
</evidence>
<dbReference type="Gene3D" id="1.10.10.10">
    <property type="entry name" value="Winged helix-like DNA-binding domain superfamily/Winged helix DNA-binding domain"/>
    <property type="match status" value="1"/>
</dbReference>
<dbReference type="Proteomes" id="UP001589793">
    <property type="component" value="Unassembled WGS sequence"/>
</dbReference>
<name>A0ABV6R942_9MICO</name>
<sequence length="78" mass="8538">MRDTTVRRFLSPTEVAAEFGLSAQTIRNYCRAGLFPGAVKPSRGSSWLIPVSSVRSFGQQPEPVLTRSSRSRARGRAA</sequence>
<organism evidence="3 4">
    <name type="scientific">Brachybacterium hainanense</name>
    <dbReference type="NCBI Taxonomy" id="1541174"/>
    <lineage>
        <taxon>Bacteria</taxon>
        <taxon>Bacillati</taxon>
        <taxon>Actinomycetota</taxon>
        <taxon>Actinomycetes</taxon>
        <taxon>Micrococcales</taxon>
        <taxon>Dermabacteraceae</taxon>
        <taxon>Brachybacterium</taxon>
    </lineage>
</organism>
<feature type="compositionally biased region" description="Basic residues" evidence="1">
    <location>
        <begin position="69"/>
        <end position="78"/>
    </location>
</feature>
<dbReference type="InterPro" id="IPR041657">
    <property type="entry name" value="HTH_17"/>
</dbReference>
<dbReference type="InterPro" id="IPR036388">
    <property type="entry name" value="WH-like_DNA-bd_sf"/>
</dbReference>
<gene>
    <name evidence="3" type="ORF">ACFFF6_06010</name>
</gene>
<evidence type="ECO:0000259" key="2">
    <source>
        <dbReference type="Pfam" id="PF12728"/>
    </source>
</evidence>
<comment type="caution">
    <text evidence="3">The sequence shown here is derived from an EMBL/GenBank/DDBJ whole genome shotgun (WGS) entry which is preliminary data.</text>
</comment>
<dbReference type="InterPro" id="IPR009061">
    <property type="entry name" value="DNA-bd_dom_put_sf"/>
</dbReference>
<feature type="region of interest" description="Disordered" evidence="1">
    <location>
        <begin position="57"/>
        <end position="78"/>
    </location>
</feature>
<reference evidence="3 4" key="1">
    <citation type="submission" date="2024-09" db="EMBL/GenBank/DDBJ databases">
        <authorList>
            <person name="Sun Q."/>
            <person name="Mori K."/>
        </authorList>
    </citation>
    <scope>NUCLEOTIDE SEQUENCE [LARGE SCALE GENOMIC DNA]</scope>
    <source>
        <strain evidence="3 4">CICC 10874</strain>
    </source>
</reference>
<proteinExistence type="predicted"/>
<protein>
    <submittedName>
        <fullName evidence="3">Helix-turn-helix domain-containing protein</fullName>
    </submittedName>
</protein>
<dbReference type="RefSeq" id="WP_376979127.1">
    <property type="nucleotide sequence ID" value="NZ_JBHLSV010000005.1"/>
</dbReference>
<feature type="domain" description="Helix-turn-helix" evidence="2">
    <location>
        <begin position="9"/>
        <end position="57"/>
    </location>
</feature>
<accession>A0ABV6R942</accession>
<keyword evidence="4" id="KW-1185">Reference proteome</keyword>